<feature type="region of interest" description="Disordered" evidence="1">
    <location>
        <begin position="612"/>
        <end position="646"/>
    </location>
</feature>
<feature type="compositionally biased region" description="Polar residues" evidence="1">
    <location>
        <begin position="399"/>
        <end position="414"/>
    </location>
</feature>
<reference evidence="2" key="2">
    <citation type="submission" date="2021-09" db="EMBL/GenBank/DDBJ databases">
        <authorList>
            <person name="Jia N."/>
            <person name="Wang J."/>
            <person name="Shi W."/>
            <person name="Du L."/>
            <person name="Sun Y."/>
            <person name="Zhan W."/>
            <person name="Jiang J."/>
            <person name="Wang Q."/>
            <person name="Zhang B."/>
            <person name="Ji P."/>
            <person name="Sakyi L.B."/>
            <person name="Cui X."/>
            <person name="Yuan T."/>
            <person name="Jiang B."/>
            <person name="Yang W."/>
            <person name="Lam T.T.-Y."/>
            <person name="Chang Q."/>
            <person name="Ding S."/>
            <person name="Wang X."/>
            <person name="Zhu J."/>
            <person name="Ruan X."/>
            <person name="Zhao L."/>
            <person name="Wei J."/>
            <person name="Que T."/>
            <person name="Du C."/>
            <person name="Cheng J."/>
            <person name="Dai P."/>
            <person name="Han X."/>
            <person name="Huang E."/>
            <person name="Gao Y."/>
            <person name="Liu J."/>
            <person name="Shao H."/>
            <person name="Ye R."/>
            <person name="Li L."/>
            <person name="Wei W."/>
            <person name="Wang X."/>
            <person name="Wang C."/>
            <person name="Huo Q."/>
            <person name="Li W."/>
            <person name="Guo W."/>
            <person name="Chen H."/>
            <person name="Chen S."/>
            <person name="Zhou L."/>
            <person name="Zhou L."/>
            <person name="Ni X."/>
            <person name="Tian J."/>
            <person name="Zhou Y."/>
            <person name="Sheng Y."/>
            <person name="Liu T."/>
            <person name="Pan Y."/>
            <person name="Xia L."/>
            <person name="Li J."/>
            <person name="Zhao F."/>
            <person name="Cao W."/>
        </authorList>
    </citation>
    <scope>NUCLEOTIDE SEQUENCE</scope>
    <source>
        <strain evidence="2">Rsan-2018</strain>
        <tissue evidence="2">Larvae</tissue>
    </source>
</reference>
<feature type="compositionally biased region" description="Low complexity" evidence="1">
    <location>
        <begin position="918"/>
        <end position="927"/>
    </location>
</feature>
<evidence type="ECO:0000313" key="2">
    <source>
        <dbReference type="EMBL" id="KAH7955351.1"/>
    </source>
</evidence>
<comment type="caution">
    <text evidence="2">The sequence shown here is derived from an EMBL/GenBank/DDBJ whole genome shotgun (WGS) entry which is preliminary data.</text>
</comment>
<dbReference type="VEuPathDB" id="VectorBase:RSAN_037648"/>
<feature type="region of interest" description="Disordered" evidence="1">
    <location>
        <begin position="390"/>
        <end position="453"/>
    </location>
</feature>
<feature type="compositionally biased region" description="Basic residues" evidence="1">
    <location>
        <begin position="863"/>
        <end position="874"/>
    </location>
</feature>
<feature type="compositionally biased region" description="Basic and acidic residues" evidence="1">
    <location>
        <begin position="612"/>
        <end position="625"/>
    </location>
</feature>
<feature type="region of interest" description="Disordered" evidence="1">
    <location>
        <begin position="733"/>
        <end position="752"/>
    </location>
</feature>
<name>A0A9D4PTD8_RHISA</name>
<feature type="compositionally biased region" description="Pro residues" evidence="1">
    <location>
        <begin position="434"/>
        <end position="447"/>
    </location>
</feature>
<evidence type="ECO:0008006" key="4">
    <source>
        <dbReference type="Google" id="ProtNLM"/>
    </source>
</evidence>
<accession>A0A9D4PTD8</accession>
<feature type="compositionally biased region" description="Low complexity" evidence="1">
    <location>
        <begin position="853"/>
        <end position="862"/>
    </location>
</feature>
<keyword evidence="3" id="KW-1185">Reference proteome</keyword>
<evidence type="ECO:0000313" key="3">
    <source>
        <dbReference type="Proteomes" id="UP000821837"/>
    </source>
</evidence>
<feature type="region of interest" description="Disordered" evidence="1">
    <location>
        <begin position="286"/>
        <end position="327"/>
    </location>
</feature>
<sequence length="971" mass="106883">MVALAPDNVSGVNPKLTMFKRREEVVSAEDSSRSFFVRYLGCTRFQSKSKQRGLKALQQPLLDLYSAARRKGESQRSVHPLALTQRLDVSHYGLVVAEALEDPETRRAVTAVTRVITPAANIVLWAALRFSARIAKRRTIGAAFVPLACSEDVVDRSWYLGLSAKRRFLVGLAHPPVFACLFRQVAAPSTWECHGFICASAEDALLICSSLGEARDTVVVLDRPRPAPVVVAGGKRPDDYSDLTSITASSYTVRNASSRKLTSSIDEPQSSVTASASGYYQEVVDRRFKSPRRSSKRVSRRTDTESKSSASEERKRRVRRKSNSYKYRDLSKKYAGAALPRPVTSELSYSSAGNVTVTTEDTLVKDVILQTTSHKDGLIFQNVVPASNGGGVPQESFDESSSSAQTPTNDTGYFSSKSKSAKASKEDLTHEEPPAAPPEPPPPPRPPQSTYYFGQNVAPAASATQKSNVTSYTYFLKDSARIPVKEPVILPEQVKPRETNTTAAVTTIVPPSGTSDSSLSGYHSDSCCQTREAGTMTKDDDCCDSDCCCSCDFSSVCSECSSSRRTLVPSGRCQSRGQMTISETINFSSECDSEAHWMRRSSVAHSFSADGRVKGRSEHGHEHVTRAQVHHHHHERTQHVQQQHQPPHTFAAVKYHREPQDEKQQADDETKTMKNAYTSTTASLCGDSPPNGKVVIDVAQCDGISRGVMTPGIISFNKHGHVRDWASLSNCSGSSRVTTTTLQPVQRPQRSAKVIRWEQQPQLNKRKAKPGFLSNLKTSLTRARLKTGKLFSRMRSNRNGKEIATTTTVHDPDAESQDEVCLSPDGNARPKRKRRRRLSWSFHDLRSAFPSKNNGAAANAPQRPRRRKKKKNRNGRVNGDAGGSDVSDSFLEEEEERTVDASTSPPRRPRRKSDSELGAGAPAANGGPHKKQQQRRVAGDVTTIRVEHGLTKEGFTRWSNTNLHSELGYIP</sequence>
<feature type="compositionally biased region" description="Polar residues" evidence="1">
    <location>
        <begin position="733"/>
        <end position="749"/>
    </location>
</feature>
<dbReference type="PANTHER" id="PTHR21219:SF4">
    <property type="entry name" value="PID DOMAIN-CONTAINING PROTEIN"/>
    <property type="match status" value="1"/>
</dbReference>
<feature type="compositionally biased region" description="Basic residues" evidence="1">
    <location>
        <begin position="289"/>
        <end position="299"/>
    </location>
</feature>
<feature type="compositionally biased region" description="Basic residues" evidence="1">
    <location>
        <begin position="829"/>
        <end position="838"/>
    </location>
</feature>
<feature type="compositionally biased region" description="Basic and acidic residues" evidence="1">
    <location>
        <begin position="423"/>
        <end position="433"/>
    </location>
</feature>
<feature type="compositionally biased region" description="Basic and acidic residues" evidence="1">
    <location>
        <begin position="300"/>
        <end position="315"/>
    </location>
</feature>
<feature type="region of interest" description="Disordered" evidence="1">
    <location>
        <begin position="790"/>
        <end position="940"/>
    </location>
</feature>
<evidence type="ECO:0000256" key="1">
    <source>
        <dbReference type="SAM" id="MobiDB-lite"/>
    </source>
</evidence>
<organism evidence="2 3">
    <name type="scientific">Rhipicephalus sanguineus</name>
    <name type="common">Brown dog tick</name>
    <name type="synonym">Ixodes sanguineus</name>
    <dbReference type="NCBI Taxonomy" id="34632"/>
    <lineage>
        <taxon>Eukaryota</taxon>
        <taxon>Metazoa</taxon>
        <taxon>Ecdysozoa</taxon>
        <taxon>Arthropoda</taxon>
        <taxon>Chelicerata</taxon>
        <taxon>Arachnida</taxon>
        <taxon>Acari</taxon>
        <taxon>Parasitiformes</taxon>
        <taxon>Ixodida</taxon>
        <taxon>Ixodoidea</taxon>
        <taxon>Ixodidae</taxon>
        <taxon>Rhipicephalinae</taxon>
        <taxon>Rhipicephalus</taxon>
        <taxon>Rhipicephalus</taxon>
    </lineage>
</organism>
<gene>
    <name evidence="2" type="ORF">HPB52_000469</name>
</gene>
<dbReference type="Proteomes" id="UP000821837">
    <property type="component" value="Unassembled WGS sequence"/>
</dbReference>
<dbReference type="OrthoDB" id="5959615at2759"/>
<dbReference type="OMA" id="CCQTREA"/>
<proteinExistence type="predicted"/>
<protein>
    <recommendedName>
        <fullName evidence="4">PID domain-containing protein</fullName>
    </recommendedName>
</protein>
<reference evidence="2" key="1">
    <citation type="journal article" date="2020" name="Cell">
        <title>Large-Scale Comparative Analyses of Tick Genomes Elucidate Their Genetic Diversity and Vector Capacities.</title>
        <authorList>
            <consortium name="Tick Genome and Microbiome Consortium (TIGMIC)"/>
            <person name="Jia N."/>
            <person name="Wang J."/>
            <person name="Shi W."/>
            <person name="Du L."/>
            <person name="Sun Y."/>
            <person name="Zhan W."/>
            <person name="Jiang J.F."/>
            <person name="Wang Q."/>
            <person name="Zhang B."/>
            <person name="Ji P."/>
            <person name="Bell-Sakyi L."/>
            <person name="Cui X.M."/>
            <person name="Yuan T.T."/>
            <person name="Jiang B.G."/>
            <person name="Yang W.F."/>
            <person name="Lam T.T."/>
            <person name="Chang Q.C."/>
            <person name="Ding S.J."/>
            <person name="Wang X.J."/>
            <person name="Zhu J.G."/>
            <person name="Ruan X.D."/>
            <person name="Zhao L."/>
            <person name="Wei J.T."/>
            <person name="Ye R.Z."/>
            <person name="Que T.C."/>
            <person name="Du C.H."/>
            <person name="Zhou Y.H."/>
            <person name="Cheng J.X."/>
            <person name="Dai P.F."/>
            <person name="Guo W.B."/>
            <person name="Han X.H."/>
            <person name="Huang E.J."/>
            <person name="Li L.F."/>
            <person name="Wei W."/>
            <person name="Gao Y.C."/>
            <person name="Liu J.Z."/>
            <person name="Shao H.Z."/>
            <person name="Wang X."/>
            <person name="Wang C.C."/>
            <person name="Yang T.C."/>
            <person name="Huo Q.B."/>
            <person name="Li W."/>
            <person name="Chen H.Y."/>
            <person name="Chen S.E."/>
            <person name="Zhou L.G."/>
            <person name="Ni X.B."/>
            <person name="Tian J.H."/>
            <person name="Sheng Y."/>
            <person name="Liu T."/>
            <person name="Pan Y.S."/>
            <person name="Xia L.Y."/>
            <person name="Li J."/>
            <person name="Zhao F."/>
            <person name="Cao W.C."/>
        </authorList>
    </citation>
    <scope>NUCLEOTIDE SEQUENCE</scope>
    <source>
        <strain evidence="2">Rsan-2018</strain>
    </source>
</reference>
<dbReference type="AlphaFoldDB" id="A0A9D4PTD8"/>
<dbReference type="PANTHER" id="PTHR21219">
    <property type="entry name" value="FI19613P1"/>
    <property type="match status" value="1"/>
</dbReference>
<dbReference type="EMBL" id="JABSTV010001250">
    <property type="protein sequence ID" value="KAH7955351.1"/>
    <property type="molecule type" value="Genomic_DNA"/>
</dbReference>